<accession>A0A243Q4T7</accession>
<evidence type="ECO:0000256" key="6">
    <source>
        <dbReference type="SAM" id="Phobius"/>
    </source>
</evidence>
<sequence length="107" mass="11261">MNRDGVEPIHRLTGEVIILLDKYSAVLAAAATEDNTPQLIVTIVLFAALAVAAAALLALVIAALLSIARSTSYSGIEKVCWAGIVIIFPLVGSLGWFGVGRRMREVG</sequence>
<dbReference type="Pfam" id="PF13396">
    <property type="entry name" value="PLDc_N"/>
    <property type="match status" value="1"/>
</dbReference>
<evidence type="ECO:0000256" key="5">
    <source>
        <dbReference type="ARBA" id="ARBA00023136"/>
    </source>
</evidence>
<protein>
    <recommendedName>
        <fullName evidence="7">Cardiolipin synthase N-terminal domain-containing protein</fullName>
    </recommendedName>
</protein>
<reference evidence="8 9" key="1">
    <citation type="submission" date="2017-05" db="EMBL/GenBank/DDBJ databases">
        <title>Biotechnological potential of actinobacteria isolated from South African environments.</title>
        <authorList>
            <person name="Le Roes-Hill M."/>
            <person name="Prins A."/>
            <person name="Durrell K.A."/>
        </authorList>
    </citation>
    <scope>NUCLEOTIDE SEQUENCE [LARGE SCALE GENOMIC DNA]</scope>
    <source>
        <strain evidence="8">BS2</strain>
    </source>
</reference>
<feature type="transmembrane region" description="Helical" evidence="6">
    <location>
        <begin position="39"/>
        <end position="67"/>
    </location>
</feature>
<name>A0A243Q4T7_9ACTN</name>
<comment type="subcellular location">
    <subcellularLocation>
        <location evidence="1">Cell membrane</location>
        <topology evidence="1">Multi-pass membrane protein</topology>
    </subcellularLocation>
</comment>
<keyword evidence="4 6" id="KW-1133">Transmembrane helix</keyword>
<evidence type="ECO:0000256" key="3">
    <source>
        <dbReference type="ARBA" id="ARBA00022692"/>
    </source>
</evidence>
<keyword evidence="2" id="KW-1003">Cell membrane</keyword>
<dbReference type="AlphaFoldDB" id="A0A243Q4T7"/>
<dbReference type="Proteomes" id="UP000194632">
    <property type="component" value="Unassembled WGS sequence"/>
</dbReference>
<evidence type="ECO:0000259" key="7">
    <source>
        <dbReference type="Pfam" id="PF13396"/>
    </source>
</evidence>
<evidence type="ECO:0000256" key="2">
    <source>
        <dbReference type="ARBA" id="ARBA00022475"/>
    </source>
</evidence>
<evidence type="ECO:0000256" key="1">
    <source>
        <dbReference type="ARBA" id="ARBA00004651"/>
    </source>
</evidence>
<keyword evidence="3 6" id="KW-0812">Transmembrane</keyword>
<dbReference type="GO" id="GO:0005886">
    <property type="term" value="C:plasma membrane"/>
    <property type="evidence" value="ECO:0007669"/>
    <property type="project" value="UniProtKB-SubCell"/>
</dbReference>
<dbReference type="EMBL" id="NGFO01000033">
    <property type="protein sequence ID" value="OUC76442.1"/>
    <property type="molecule type" value="Genomic_DNA"/>
</dbReference>
<dbReference type="InterPro" id="IPR027379">
    <property type="entry name" value="CLS_N"/>
</dbReference>
<comment type="caution">
    <text evidence="8">The sequence shown here is derived from an EMBL/GenBank/DDBJ whole genome shotgun (WGS) entry which is preliminary data.</text>
</comment>
<feature type="transmembrane region" description="Helical" evidence="6">
    <location>
        <begin position="79"/>
        <end position="99"/>
    </location>
</feature>
<organism evidence="8 9">
    <name type="scientific">Gordonia lacunae</name>
    <dbReference type="NCBI Taxonomy" id="417102"/>
    <lineage>
        <taxon>Bacteria</taxon>
        <taxon>Bacillati</taxon>
        <taxon>Actinomycetota</taxon>
        <taxon>Actinomycetes</taxon>
        <taxon>Mycobacteriales</taxon>
        <taxon>Gordoniaceae</taxon>
        <taxon>Gordonia</taxon>
    </lineage>
</organism>
<evidence type="ECO:0000256" key="4">
    <source>
        <dbReference type="ARBA" id="ARBA00022989"/>
    </source>
</evidence>
<proteinExistence type="predicted"/>
<evidence type="ECO:0000313" key="8">
    <source>
        <dbReference type="EMBL" id="OUC76442.1"/>
    </source>
</evidence>
<keyword evidence="9" id="KW-1185">Reference proteome</keyword>
<gene>
    <name evidence="8" type="ORF">CA982_22040</name>
</gene>
<feature type="domain" description="Cardiolipin synthase N-terminal" evidence="7">
    <location>
        <begin position="58"/>
        <end position="101"/>
    </location>
</feature>
<dbReference type="STRING" id="417102.CA982_22040"/>
<keyword evidence="5 6" id="KW-0472">Membrane</keyword>
<evidence type="ECO:0000313" key="9">
    <source>
        <dbReference type="Proteomes" id="UP000194632"/>
    </source>
</evidence>